<dbReference type="InterPro" id="IPR002182">
    <property type="entry name" value="NB-ARC"/>
</dbReference>
<reference evidence="4" key="2">
    <citation type="submission" date="2020-04" db="EMBL/GenBank/DDBJ databases">
        <authorList>
            <consortium name="NCBI Genome Project"/>
        </authorList>
    </citation>
    <scope>NUCLEOTIDE SEQUENCE</scope>
    <source>
        <strain evidence="4">CBS 342.82</strain>
    </source>
</reference>
<accession>A0A6J3LYR0</accession>
<sequence>MSSNQASQASRTCLWPPLSLPVSQATESSSFEIAKLPCIILPAIKTRRFYNRENVIEKIESHFKEGASRDDLCSLAIWGLGGIGKSSIAHRYVETKLQRGELDAVFWIKAEKPVSIQQSFTDIALRLKLPDAKQCDHVENQSLVLSWLQTTRCRWFLVYDNAEIPDLLLSYWPAASRGQAIITTRNRSFAFDVAERGLELTSWDNATGARYLLHLLSNEIGNEIRESEVTSAYELAEKLSGHALYISHMAGLIHKRSWSIADGVEHYQREVSGVSGAARIEAICNFHFKYLSVEASTILGTLCYFSPDAITQSIFEPQSDVLTESMYFIADQHAFSSAVEVLLTQSLIQRDRSSRSFSIHRVVQSSFKSFMTLEQRNTSFNNAATLISHQFPRRDATAAELYSMWDRCAALLDHVLQLRDSYKEESKLSPKFRAVQAYCDLNNACQRYLLEIDSLDELEQLLEVNSLALLALPIEQQVVALQGSLTSHRGQLLCQLGNTEAGIQWLEKSYDIRSRDEPFKPTESAWAAGNAGNGYATANKFDQAVEWFETARSLWLQWSQGNPETTEDWPATLKTDMSFSLINTGDLDHAQRLLKEALEAYESSELYSWADAAYTRFALGNLHRRKNNFEIAEAYFMEAQNAWCRGDQLRTAPFNAACMYKLGCVALDQGKNEAAIKHLQDALVVTKLRKEKRVGEHARVMFKLSEVLEQENKQEKRACELREKAEILLRQRKPDATEFGIEATYDSVVFIMWR</sequence>
<keyword evidence="3" id="KW-1185">Reference proteome</keyword>
<dbReference type="Gene3D" id="1.25.40.10">
    <property type="entry name" value="Tetratricopeptide repeat domain"/>
    <property type="match status" value="2"/>
</dbReference>
<dbReference type="InterPro" id="IPR056681">
    <property type="entry name" value="DUF7779"/>
</dbReference>
<dbReference type="Gene3D" id="3.40.50.300">
    <property type="entry name" value="P-loop containing nucleotide triphosphate hydrolases"/>
    <property type="match status" value="1"/>
</dbReference>
<dbReference type="AlphaFoldDB" id="A0A6J3LYR0"/>
<dbReference type="InterPro" id="IPR027417">
    <property type="entry name" value="P-loop_NTPase"/>
</dbReference>
<evidence type="ECO:0000259" key="1">
    <source>
        <dbReference type="Pfam" id="PF00931"/>
    </source>
</evidence>
<gene>
    <name evidence="4" type="ORF">K489DRAFT_432816</name>
</gene>
<dbReference type="Pfam" id="PF25000">
    <property type="entry name" value="DUF7779"/>
    <property type="match status" value="1"/>
</dbReference>
<dbReference type="Pfam" id="PF13424">
    <property type="entry name" value="TPR_12"/>
    <property type="match status" value="1"/>
</dbReference>
<reference evidence="4" key="1">
    <citation type="submission" date="2020-01" db="EMBL/GenBank/DDBJ databases">
        <authorList>
            <consortium name="DOE Joint Genome Institute"/>
            <person name="Haridas S."/>
            <person name="Albert R."/>
            <person name="Binder M."/>
            <person name="Bloem J."/>
            <person name="Labutti K."/>
            <person name="Salamov A."/>
            <person name="Andreopoulos B."/>
            <person name="Baker S.E."/>
            <person name="Barry K."/>
            <person name="Bills G."/>
            <person name="Bluhm B.H."/>
            <person name="Cannon C."/>
            <person name="Castanera R."/>
            <person name="Culley D.E."/>
            <person name="Daum C."/>
            <person name="Ezra D."/>
            <person name="Gonzalez J.B."/>
            <person name="Henrissat B."/>
            <person name="Kuo A."/>
            <person name="Liang C."/>
            <person name="Lipzen A."/>
            <person name="Lutzoni F."/>
            <person name="Magnuson J."/>
            <person name="Mondo S."/>
            <person name="Nolan M."/>
            <person name="Ohm R."/>
            <person name="Pangilinan J."/>
            <person name="Park H.-J."/>
            <person name="Ramirez L."/>
            <person name="Alfaro M."/>
            <person name="Sun H."/>
            <person name="Tritt A."/>
            <person name="Yoshinaga Y."/>
            <person name="Zwiers L.-H."/>
            <person name="Turgeon B.G."/>
            <person name="Goodwin S.B."/>
            <person name="Spatafora J.W."/>
            <person name="Crous P.W."/>
            <person name="Grigoriev I.V."/>
        </authorList>
    </citation>
    <scope>NUCLEOTIDE SEQUENCE</scope>
    <source>
        <strain evidence="4">CBS 342.82</strain>
    </source>
</reference>
<dbReference type="Pfam" id="PF13432">
    <property type="entry name" value="TPR_16"/>
    <property type="match status" value="1"/>
</dbReference>
<evidence type="ECO:0000313" key="4">
    <source>
        <dbReference type="RefSeq" id="XP_033457932.1"/>
    </source>
</evidence>
<dbReference type="InterPro" id="IPR019734">
    <property type="entry name" value="TPR_rpt"/>
</dbReference>
<reference evidence="4" key="3">
    <citation type="submission" date="2025-08" db="UniProtKB">
        <authorList>
            <consortium name="RefSeq"/>
        </authorList>
    </citation>
    <scope>IDENTIFICATION</scope>
    <source>
        <strain evidence="4">CBS 342.82</strain>
    </source>
</reference>
<dbReference type="SUPFAM" id="SSF52540">
    <property type="entry name" value="P-loop containing nucleoside triphosphate hydrolases"/>
    <property type="match status" value="1"/>
</dbReference>
<feature type="domain" description="DUF7779" evidence="2">
    <location>
        <begin position="287"/>
        <end position="375"/>
    </location>
</feature>
<dbReference type="PANTHER" id="PTHR35205:SF1">
    <property type="entry name" value="ZU5 DOMAIN-CONTAINING PROTEIN"/>
    <property type="match status" value="1"/>
</dbReference>
<dbReference type="RefSeq" id="XP_033457932.1">
    <property type="nucleotide sequence ID" value="XM_033608496.1"/>
</dbReference>
<proteinExistence type="predicted"/>
<dbReference type="PANTHER" id="PTHR35205">
    <property type="entry name" value="NB-ARC AND TPR DOMAIN PROTEIN"/>
    <property type="match status" value="1"/>
</dbReference>
<dbReference type="GO" id="GO:0043531">
    <property type="term" value="F:ADP binding"/>
    <property type="evidence" value="ECO:0007669"/>
    <property type="project" value="InterPro"/>
</dbReference>
<evidence type="ECO:0000259" key="2">
    <source>
        <dbReference type="Pfam" id="PF25000"/>
    </source>
</evidence>
<dbReference type="SMART" id="SM00028">
    <property type="entry name" value="TPR"/>
    <property type="match status" value="4"/>
</dbReference>
<dbReference type="OrthoDB" id="5394701at2759"/>
<dbReference type="SUPFAM" id="SSF48452">
    <property type="entry name" value="TPR-like"/>
    <property type="match status" value="2"/>
</dbReference>
<protein>
    <submittedName>
        <fullName evidence="4">Tetratricopeptide-like helical</fullName>
    </submittedName>
</protein>
<name>A0A6J3LYR0_9PEZI</name>
<dbReference type="GeneID" id="54366296"/>
<dbReference type="Proteomes" id="UP000504637">
    <property type="component" value="Unplaced"/>
</dbReference>
<dbReference type="InterPro" id="IPR011990">
    <property type="entry name" value="TPR-like_helical_dom_sf"/>
</dbReference>
<organism evidence="4">
    <name type="scientific">Dissoconium aciculare CBS 342.82</name>
    <dbReference type="NCBI Taxonomy" id="1314786"/>
    <lineage>
        <taxon>Eukaryota</taxon>
        <taxon>Fungi</taxon>
        <taxon>Dikarya</taxon>
        <taxon>Ascomycota</taxon>
        <taxon>Pezizomycotina</taxon>
        <taxon>Dothideomycetes</taxon>
        <taxon>Dothideomycetidae</taxon>
        <taxon>Mycosphaerellales</taxon>
        <taxon>Dissoconiaceae</taxon>
        <taxon>Dissoconium</taxon>
    </lineage>
</organism>
<feature type="domain" description="NB-ARC" evidence="1">
    <location>
        <begin position="53"/>
        <end position="193"/>
    </location>
</feature>
<evidence type="ECO:0000313" key="3">
    <source>
        <dbReference type="Proteomes" id="UP000504637"/>
    </source>
</evidence>
<dbReference type="Pfam" id="PF00931">
    <property type="entry name" value="NB-ARC"/>
    <property type="match status" value="1"/>
</dbReference>